<evidence type="ECO:0000256" key="1">
    <source>
        <dbReference type="ARBA" id="ARBA00009558"/>
    </source>
</evidence>
<dbReference type="SUPFAM" id="SSF56399">
    <property type="entry name" value="ADP-ribosylation"/>
    <property type="match status" value="1"/>
</dbReference>
<dbReference type="GO" id="GO:0106274">
    <property type="term" value="F:NAD+-protein-arginine ADP-ribosyltransferase activity"/>
    <property type="evidence" value="ECO:0007669"/>
    <property type="project" value="UniProtKB-EC"/>
</dbReference>
<dbReference type="Gene3D" id="1.20.142.10">
    <property type="entry name" value="Poly(ADP-ribose) polymerase, regulatory domain"/>
    <property type="match status" value="1"/>
</dbReference>
<dbReference type="PROSITE" id="PS51996">
    <property type="entry name" value="TR_MART"/>
    <property type="match status" value="1"/>
</dbReference>
<accession>A0A2H4UW42</accession>
<dbReference type="Proteomes" id="UP000240325">
    <property type="component" value="Segment"/>
</dbReference>
<dbReference type="InterPro" id="IPR050800">
    <property type="entry name" value="ARTD/PARP"/>
</dbReference>
<evidence type="ECO:0000256" key="4">
    <source>
        <dbReference type="ARBA" id="ARBA00022695"/>
    </source>
</evidence>
<evidence type="ECO:0000256" key="5">
    <source>
        <dbReference type="ARBA" id="ARBA00023027"/>
    </source>
</evidence>
<keyword evidence="11" id="KW-0812">Transmembrane</keyword>
<feature type="domain" description="WGR" evidence="10">
    <location>
        <begin position="15"/>
        <end position="107"/>
    </location>
</feature>
<evidence type="ECO:0000259" key="10">
    <source>
        <dbReference type="PROSITE" id="PS51977"/>
    </source>
</evidence>
<keyword evidence="5" id="KW-0520">NAD</keyword>
<dbReference type="SUPFAM" id="SSF47587">
    <property type="entry name" value="Domain of poly(ADP-ribose) polymerase"/>
    <property type="match status" value="1"/>
</dbReference>
<dbReference type="GO" id="GO:0003950">
    <property type="term" value="F:NAD+ poly-ADP-ribosyltransferase activity"/>
    <property type="evidence" value="ECO:0007669"/>
    <property type="project" value="UniProtKB-EC"/>
</dbReference>
<dbReference type="Pfam" id="PF01129">
    <property type="entry name" value="ART"/>
    <property type="match status" value="1"/>
</dbReference>
<comment type="catalytic activity">
    <reaction evidence="8">
        <text>L-arginyl-[protein] + NAD(+) = N(omega)-(ADP-D-ribosyl)-L-arginyl-[protein] + nicotinamide + H(+)</text>
        <dbReference type="Rhea" id="RHEA:19149"/>
        <dbReference type="Rhea" id="RHEA-COMP:10532"/>
        <dbReference type="Rhea" id="RHEA-COMP:15087"/>
        <dbReference type="ChEBI" id="CHEBI:15378"/>
        <dbReference type="ChEBI" id="CHEBI:17154"/>
        <dbReference type="ChEBI" id="CHEBI:29965"/>
        <dbReference type="ChEBI" id="CHEBI:57540"/>
        <dbReference type="ChEBI" id="CHEBI:142554"/>
        <dbReference type="EC" id="2.4.2.31"/>
    </reaction>
</comment>
<evidence type="ECO:0000256" key="8">
    <source>
        <dbReference type="ARBA" id="ARBA00047597"/>
    </source>
</evidence>
<evidence type="ECO:0000313" key="11">
    <source>
        <dbReference type="EMBL" id="ATZ81114.1"/>
    </source>
</evidence>
<gene>
    <name evidence="11" type="ORF">BMW23_1070</name>
</gene>
<dbReference type="InterPro" id="IPR000768">
    <property type="entry name" value="ART"/>
</dbReference>
<comment type="catalytic activity">
    <reaction evidence="7">
        <text>NAD(+) + (ADP-D-ribosyl)n-acceptor = nicotinamide + (ADP-D-ribosyl)n+1-acceptor + H(+).</text>
        <dbReference type="EC" id="2.4.2.30"/>
    </reaction>
</comment>
<name>A0A2H4UW42_9VIRU</name>
<keyword evidence="3" id="KW-0808">Transferase</keyword>
<keyword evidence="4" id="KW-0548">Nucleotidyltransferase</keyword>
<dbReference type="InterPro" id="IPR008893">
    <property type="entry name" value="WGR_domain"/>
</dbReference>
<dbReference type="InterPro" id="IPR036930">
    <property type="entry name" value="WGR_dom_sf"/>
</dbReference>
<feature type="domain" description="PARP alpha-helical" evidence="9">
    <location>
        <begin position="85"/>
        <end position="203"/>
    </location>
</feature>
<dbReference type="GO" id="GO:0070212">
    <property type="term" value="P:protein poly-ADP-ribosylation"/>
    <property type="evidence" value="ECO:0007669"/>
    <property type="project" value="TreeGrafter"/>
</dbReference>
<comment type="similarity">
    <text evidence="1">Belongs to the Arg-specific ADP-ribosyltransferase family.</text>
</comment>
<dbReference type="SUPFAM" id="SSF142921">
    <property type="entry name" value="WGR domain-like"/>
    <property type="match status" value="1"/>
</dbReference>
<dbReference type="EMBL" id="MF782455">
    <property type="protein sequence ID" value="ATZ81114.1"/>
    <property type="molecule type" value="Genomic_DNA"/>
</dbReference>
<keyword evidence="2" id="KW-0328">Glycosyltransferase</keyword>
<reference evidence="11" key="1">
    <citation type="journal article" date="2017" name="Elife">
        <title>The kinetoplastid-infecting Bodo saltans virus (BsV), a window into the most abundant giant viruses in the sea.</title>
        <authorList>
            <person name="Deeg C.M."/>
            <person name="Chow C.-E.T."/>
            <person name="Suttle C.A."/>
        </authorList>
    </citation>
    <scope>NUCLEOTIDE SEQUENCE</scope>
    <source>
        <strain evidence="11">NG1</strain>
    </source>
</reference>
<dbReference type="PROSITE" id="PS51060">
    <property type="entry name" value="PARP_ALPHA_HD"/>
    <property type="match status" value="1"/>
</dbReference>
<proteinExistence type="inferred from homology"/>
<evidence type="ECO:0000256" key="6">
    <source>
        <dbReference type="ARBA" id="ARBA00024347"/>
    </source>
</evidence>
<keyword evidence="12" id="KW-1185">Reference proteome</keyword>
<evidence type="ECO:0000256" key="7">
    <source>
        <dbReference type="ARBA" id="ARBA00033987"/>
    </source>
</evidence>
<comment type="similarity">
    <text evidence="6">Belongs to the ARTD/PARP family.</text>
</comment>
<sequence>MATKFPDKQIPSRESYTVYEDYSANLNQTNIDGNNNKFYIIQLLISDNKPHIWTRWGRVGEIGKFNMEDYDSLDFAVVEFGKKFKSKTGNKWGDAFVSKNDKYTLIAIEEKDSAGDNDSPMGKLSKEQIEKGQHVLVNLRPLLENSKENKISVTSISSQFYSLIPTVTGRKRPPPIDTIDILEEKEEMLKFYLRMGFEEVDKEDTGLTPISGIMKLTLMNTLKDAIGKCCDVGSINSSVSKGDLLLKKNAGNPVKVMNKELYGSIMLYTSNVIYADLNKVLRAENRAGVKKYFNYLRMLFEAMNCLPKKEVTLWRGISVDLYDQYKVGSTITWWGVSSCTSEKSVAEGFMKGCGNNCTFLTIDTKTATDISDITFYSSEKESLLAPGTQLKVISSERKGKVTHIHLEEVGCVVE</sequence>
<evidence type="ECO:0000256" key="3">
    <source>
        <dbReference type="ARBA" id="ARBA00022679"/>
    </source>
</evidence>
<dbReference type="PROSITE" id="PS51977">
    <property type="entry name" value="WGR"/>
    <property type="match status" value="1"/>
</dbReference>
<protein>
    <submittedName>
        <fullName evidence="11">Transmembrane protein</fullName>
    </submittedName>
</protein>
<dbReference type="Pfam" id="PF02877">
    <property type="entry name" value="PARP_reg"/>
    <property type="match status" value="1"/>
</dbReference>
<dbReference type="PANTHER" id="PTHR10459">
    <property type="entry name" value="DNA LIGASE"/>
    <property type="match status" value="1"/>
</dbReference>
<evidence type="ECO:0000259" key="9">
    <source>
        <dbReference type="PROSITE" id="PS51060"/>
    </source>
</evidence>
<dbReference type="PANTHER" id="PTHR10459:SF60">
    <property type="entry name" value="POLY [ADP-RIBOSE] POLYMERASE 2"/>
    <property type="match status" value="1"/>
</dbReference>
<keyword evidence="11" id="KW-0472">Membrane</keyword>
<dbReference type="Gene3D" id="3.90.176.10">
    <property type="entry name" value="Toxin ADP-ribosyltransferase, Chain A, domain 1"/>
    <property type="match status" value="1"/>
</dbReference>
<evidence type="ECO:0000313" key="12">
    <source>
        <dbReference type="Proteomes" id="UP000240325"/>
    </source>
</evidence>
<dbReference type="Pfam" id="PF05406">
    <property type="entry name" value="WGR"/>
    <property type="match status" value="1"/>
</dbReference>
<dbReference type="GO" id="GO:0016779">
    <property type="term" value="F:nucleotidyltransferase activity"/>
    <property type="evidence" value="ECO:0007669"/>
    <property type="project" value="UniProtKB-KW"/>
</dbReference>
<dbReference type="GO" id="GO:0006302">
    <property type="term" value="P:double-strand break repair"/>
    <property type="evidence" value="ECO:0007669"/>
    <property type="project" value="TreeGrafter"/>
</dbReference>
<dbReference type="InterPro" id="IPR004102">
    <property type="entry name" value="Poly(ADP-ribose)pol_reg_dom"/>
</dbReference>
<dbReference type="InterPro" id="IPR036616">
    <property type="entry name" value="Poly(ADP-ribose)pol_reg_dom_sf"/>
</dbReference>
<evidence type="ECO:0000256" key="2">
    <source>
        <dbReference type="ARBA" id="ARBA00022676"/>
    </source>
</evidence>
<dbReference type="SMART" id="SM00773">
    <property type="entry name" value="WGR"/>
    <property type="match status" value="1"/>
</dbReference>
<organism evidence="11">
    <name type="scientific">Bodo saltans virus</name>
    <dbReference type="NCBI Taxonomy" id="2024608"/>
    <lineage>
        <taxon>Viruses</taxon>
        <taxon>Varidnaviria</taxon>
        <taxon>Bamfordvirae</taxon>
        <taxon>Nucleocytoviricota</taxon>
        <taxon>Megaviricetes</taxon>
        <taxon>Imitervirales</taxon>
        <taxon>Mimiviridae</taxon>
        <taxon>Klosneuvirinae</taxon>
        <taxon>Theiavirus</taxon>
        <taxon>Theiavirus salishense</taxon>
    </lineage>
</organism>
<dbReference type="FunFam" id="2.20.140.10:FF:000001">
    <property type="entry name" value="Poly [ADP-ribose] polymerase"/>
    <property type="match status" value="1"/>
</dbReference>
<dbReference type="Gene3D" id="2.20.140.10">
    <property type="entry name" value="WGR domain"/>
    <property type="match status" value="1"/>
</dbReference>